<accession>A0A8K1CNZ3</accession>
<dbReference type="Pfam" id="PF05254">
    <property type="entry name" value="UPF0203"/>
    <property type="match status" value="1"/>
</dbReference>
<dbReference type="EMBL" id="SPLM01000037">
    <property type="protein sequence ID" value="TMW65753.1"/>
    <property type="molecule type" value="Genomic_DNA"/>
</dbReference>
<organism evidence="3 4">
    <name type="scientific">Pythium oligandrum</name>
    <name type="common">Mycoparasitic fungus</name>
    <dbReference type="NCBI Taxonomy" id="41045"/>
    <lineage>
        <taxon>Eukaryota</taxon>
        <taxon>Sar</taxon>
        <taxon>Stramenopiles</taxon>
        <taxon>Oomycota</taxon>
        <taxon>Peronosporomycetes</taxon>
        <taxon>Pythiales</taxon>
        <taxon>Pythiaceae</taxon>
        <taxon>Pythium</taxon>
    </lineage>
</organism>
<dbReference type="GO" id="GO:0005634">
    <property type="term" value="C:nucleus"/>
    <property type="evidence" value="ECO:0007669"/>
    <property type="project" value="TreeGrafter"/>
</dbReference>
<dbReference type="Proteomes" id="UP000794436">
    <property type="component" value="Unassembled WGS sequence"/>
</dbReference>
<keyword evidence="2" id="KW-1015">Disulfide bond</keyword>
<sequence length="86" mass="10221">MADDERGCWQKKAAYDQCFDQWYKDVFLQHKAKGQVGCQQEYKAYSECFLKELDTEKSLVESIKSVMASDVRKRWEAEEDKRKSKN</sequence>
<dbReference type="InterPro" id="IPR007918">
    <property type="entry name" value="MDM35_apoptosis"/>
</dbReference>
<dbReference type="PANTHER" id="PTHR46403">
    <property type="entry name" value="TP53-REGULATED INHIBITOR OF APOPTOSIS 1"/>
    <property type="match status" value="1"/>
</dbReference>
<dbReference type="AlphaFoldDB" id="A0A8K1CNZ3"/>
<evidence type="ECO:0000313" key="3">
    <source>
        <dbReference type="EMBL" id="TMW65753.1"/>
    </source>
</evidence>
<dbReference type="GO" id="GO:0045332">
    <property type="term" value="P:phospholipid translocation"/>
    <property type="evidence" value="ECO:0007669"/>
    <property type="project" value="TreeGrafter"/>
</dbReference>
<dbReference type="GO" id="GO:0005829">
    <property type="term" value="C:cytosol"/>
    <property type="evidence" value="ECO:0007669"/>
    <property type="project" value="TreeGrafter"/>
</dbReference>
<evidence type="ECO:0000313" key="4">
    <source>
        <dbReference type="Proteomes" id="UP000794436"/>
    </source>
</evidence>
<dbReference type="GO" id="GO:1990050">
    <property type="term" value="F:phosphatidic acid transfer activity"/>
    <property type="evidence" value="ECO:0007669"/>
    <property type="project" value="TreeGrafter"/>
</dbReference>
<evidence type="ECO:0000256" key="1">
    <source>
        <dbReference type="ARBA" id="ARBA00006196"/>
    </source>
</evidence>
<comment type="caution">
    <text evidence="3">The sequence shown here is derived from an EMBL/GenBank/DDBJ whole genome shotgun (WGS) entry which is preliminary data.</text>
</comment>
<reference evidence="3" key="1">
    <citation type="submission" date="2019-03" db="EMBL/GenBank/DDBJ databases">
        <title>Long read genome sequence of the mycoparasitic Pythium oligandrum ATCC 38472 isolated from sugarbeet rhizosphere.</title>
        <authorList>
            <person name="Gaulin E."/>
        </authorList>
    </citation>
    <scope>NUCLEOTIDE SEQUENCE</scope>
    <source>
        <strain evidence="3">ATCC 38472_TT</strain>
    </source>
</reference>
<dbReference type="GO" id="GO:0005758">
    <property type="term" value="C:mitochondrial intermembrane space"/>
    <property type="evidence" value="ECO:0007669"/>
    <property type="project" value="TreeGrafter"/>
</dbReference>
<dbReference type="OrthoDB" id="19091at2759"/>
<evidence type="ECO:0000256" key="2">
    <source>
        <dbReference type="ARBA" id="ARBA00023157"/>
    </source>
</evidence>
<name>A0A8K1CNZ3_PYTOL</name>
<dbReference type="PANTHER" id="PTHR46403:SF1">
    <property type="entry name" value="TP53-REGULATED INHIBITOR OF APOPTOSIS 1"/>
    <property type="match status" value="1"/>
</dbReference>
<proteinExistence type="inferred from homology"/>
<protein>
    <submittedName>
        <fullName evidence="3">Uncharacterized protein</fullName>
    </submittedName>
</protein>
<gene>
    <name evidence="3" type="ORF">Poli38472_008395</name>
</gene>
<comment type="similarity">
    <text evidence="1">Belongs to the TRIAP1/MDM35 family.</text>
</comment>
<keyword evidence="4" id="KW-1185">Reference proteome</keyword>